<dbReference type="Gene3D" id="2.60.120.560">
    <property type="entry name" value="Exo-inulinase, domain 1"/>
    <property type="match status" value="1"/>
</dbReference>
<name>A0A327X6K6_LARAB</name>
<dbReference type="SUPFAM" id="SSF49899">
    <property type="entry name" value="Concanavalin A-like lectins/glucanases"/>
    <property type="match status" value="1"/>
</dbReference>
<keyword evidence="1" id="KW-0732">Signal</keyword>
<evidence type="ECO:0000313" key="4">
    <source>
        <dbReference type="Proteomes" id="UP000248790"/>
    </source>
</evidence>
<dbReference type="Proteomes" id="UP000248790">
    <property type="component" value="Unassembled WGS sequence"/>
</dbReference>
<dbReference type="GO" id="GO:0004553">
    <property type="term" value="F:hydrolase activity, hydrolyzing O-glycosyl compounds"/>
    <property type="evidence" value="ECO:0007669"/>
    <property type="project" value="UniProtKB-ARBA"/>
</dbReference>
<proteinExistence type="predicted"/>
<keyword evidence="4" id="KW-1185">Reference proteome</keyword>
<protein>
    <submittedName>
        <fullName evidence="3">Uncharacterized protein DUF1080</fullName>
    </submittedName>
</protein>
<accession>A0A327X6K6</accession>
<dbReference type="InterPro" id="IPR013320">
    <property type="entry name" value="ConA-like_dom_sf"/>
</dbReference>
<dbReference type="InterPro" id="IPR010496">
    <property type="entry name" value="AL/BT2_dom"/>
</dbReference>
<feature type="domain" description="3-keto-alpha-glucoside-1,2-lyase/3-keto-2-hydroxy-glucal hydratase" evidence="2">
    <location>
        <begin position="47"/>
        <end position="224"/>
    </location>
</feature>
<dbReference type="OrthoDB" id="9806233at2"/>
<reference evidence="3 4" key="1">
    <citation type="submission" date="2018-06" db="EMBL/GenBank/DDBJ databases">
        <title>Genomic Encyclopedia of Archaeal and Bacterial Type Strains, Phase II (KMG-II): from individual species to whole genera.</title>
        <authorList>
            <person name="Goeker M."/>
        </authorList>
    </citation>
    <scope>NUCLEOTIDE SEQUENCE [LARGE SCALE GENOMIC DNA]</scope>
    <source>
        <strain evidence="3 4">DSM 21851</strain>
    </source>
</reference>
<dbReference type="RefSeq" id="WP_111627482.1">
    <property type="nucleotide sequence ID" value="NZ_QLMC01000001.1"/>
</dbReference>
<feature type="chain" id="PRO_5016355793" evidence="1">
    <location>
        <begin position="19"/>
        <end position="227"/>
    </location>
</feature>
<comment type="caution">
    <text evidence="3">The sequence shown here is derived from an EMBL/GenBank/DDBJ whole genome shotgun (WGS) entry which is preliminary data.</text>
</comment>
<gene>
    <name evidence="3" type="ORF">LX87_00880</name>
</gene>
<feature type="signal peptide" evidence="1">
    <location>
        <begin position="1"/>
        <end position="18"/>
    </location>
</feature>
<evidence type="ECO:0000313" key="3">
    <source>
        <dbReference type="EMBL" id="RAK02760.1"/>
    </source>
</evidence>
<organism evidence="3 4">
    <name type="scientific">Larkinella arboricola</name>
    <dbReference type="NCBI Taxonomy" id="643671"/>
    <lineage>
        <taxon>Bacteria</taxon>
        <taxon>Pseudomonadati</taxon>
        <taxon>Bacteroidota</taxon>
        <taxon>Cytophagia</taxon>
        <taxon>Cytophagales</taxon>
        <taxon>Spirosomataceae</taxon>
        <taxon>Larkinella</taxon>
    </lineage>
</organism>
<sequence length="227" mass="25182">MNKILLLIGCLLTSLTFAQTTQKHPKTSGKDWKPLFAADLSDAGFPKGIWSVENGVLTATEDIPIWTKKTYKNFILDLEFKTASGTNSGVFVYCSDTANFIPNSVEIQIADDYSEQWSKAPASWQCAAFFGHKPAVRPKVVKPAGEWNRYTITCRGKHITVLLNGQLVNEIDMSQWTSGKTNPDGSAIPNWLSKPWATLPNEGNVGFQGKHAGAPIYFRNMKIKELK</sequence>
<evidence type="ECO:0000256" key="1">
    <source>
        <dbReference type="SAM" id="SignalP"/>
    </source>
</evidence>
<evidence type="ECO:0000259" key="2">
    <source>
        <dbReference type="Pfam" id="PF06439"/>
    </source>
</evidence>
<dbReference type="AlphaFoldDB" id="A0A327X6K6"/>
<dbReference type="EMBL" id="QLMC01000001">
    <property type="protein sequence ID" value="RAK02760.1"/>
    <property type="molecule type" value="Genomic_DNA"/>
</dbReference>
<dbReference type="GO" id="GO:0005975">
    <property type="term" value="P:carbohydrate metabolic process"/>
    <property type="evidence" value="ECO:0007669"/>
    <property type="project" value="UniProtKB-ARBA"/>
</dbReference>
<dbReference type="Pfam" id="PF06439">
    <property type="entry name" value="3keto-disac_hyd"/>
    <property type="match status" value="1"/>
</dbReference>